<feature type="transmembrane region" description="Helical" evidence="8">
    <location>
        <begin position="191"/>
        <end position="211"/>
    </location>
</feature>
<reference evidence="11" key="1">
    <citation type="journal article" date="2020" name="bioRxiv">
        <title>Hybrid origin of Populus tomentosa Carr. identified through genome sequencing and phylogenomic analysis.</title>
        <authorList>
            <person name="An X."/>
            <person name="Gao K."/>
            <person name="Chen Z."/>
            <person name="Li J."/>
            <person name="Yang X."/>
            <person name="Yang X."/>
            <person name="Zhou J."/>
            <person name="Guo T."/>
            <person name="Zhao T."/>
            <person name="Huang S."/>
            <person name="Miao D."/>
            <person name="Khan W.U."/>
            <person name="Rao P."/>
            <person name="Ye M."/>
            <person name="Lei B."/>
            <person name="Liao W."/>
            <person name="Wang J."/>
            <person name="Ji L."/>
            <person name="Li Y."/>
            <person name="Guo B."/>
            <person name="Mustafa N.S."/>
            <person name="Li S."/>
            <person name="Yun Q."/>
            <person name="Keller S.R."/>
            <person name="Mao J."/>
            <person name="Zhang R."/>
            <person name="Strauss S.H."/>
        </authorList>
    </citation>
    <scope>NUCLEOTIDE SEQUENCE</scope>
    <source>
        <strain evidence="11">GM15</strain>
        <tissue evidence="11">Leaf</tissue>
    </source>
</reference>
<evidence type="ECO:0000256" key="1">
    <source>
        <dbReference type="ARBA" id="ARBA00022527"/>
    </source>
</evidence>
<dbReference type="PROSITE" id="PS50948">
    <property type="entry name" value="PAN"/>
    <property type="match status" value="1"/>
</dbReference>
<dbReference type="InterPro" id="IPR000719">
    <property type="entry name" value="Prot_kinase_dom"/>
</dbReference>
<evidence type="ECO:0000313" key="11">
    <source>
        <dbReference type="EMBL" id="KAG6774975.1"/>
    </source>
</evidence>
<dbReference type="InterPro" id="IPR021820">
    <property type="entry name" value="S-locus_recpt_kinase_C"/>
</dbReference>
<dbReference type="Pfam" id="PF08276">
    <property type="entry name" value="PAN_2"/>
    <property type="match status" value="1"/>
</dbReference>
<dbReference type="GO" id="GO:0004674">
    <property type="term" value="F:protein serine/threonine kinase activity"/>
    <property type="evidence" value="ECO:0007669"/>
    <property type="project" value="UniProtKB-KW"/>
</dbReference>
<feature type="domain" description="Protein kinase" evidence="9">
    <location>
        <begin position="74"/>
        <end position="439"/>
    </location>
</feature>
<dbReference type="EMBL" id="JAAWWB010000009">
    <property type="protein sequence ID" value="KAG6774975.1"/>
    <property type="molecule type" value="Genomic_DNA"/>
</dbReference>
<evidence type="ECO:0000256" key="5">
    <source>
        <dbReference type="ARBA" id="ARBA00022777"/>
    </source>
</evidence>
<dbReference type="Pfam" id="PF00069">
    <property type="entry name" value="Pkinase"/>
    <property type="match status" value="1"/>
</dbReference>
<evidence type="ECO:0008006" key="13">
    <source>
        <dbReference type="Google" id="ProtNLM"/>
    </source>
</evidence>
<dbReference type="PANTHER" id="PTHR27002">
    <property type="entry name" value="RECEPTOR-LIKE SERINE/THREONINE-PROTEIN KINASE SD1-8"/>
    <property type="match status" value="1"/>
</dbReference>
<keyword evidence="1" id="KW-0723">Serine/threonine-protein kinase</keyword>
<dbReference type="PROSITE" id="PS50011">
    <property type="entry name" value="PROTEIN_KINASE_DOM"/>
    <property type="match status" value="1"/>
</dbReference>
<dbReference type="SMART" id="SM00473">
    <property type="entry name" value="PAN_AP"/>
    <property type="match status" value="1"/>
</dbReference>
<evidence type="ECO:0000256" key="2">
    <source>
        <dbReference type="ARBA" id="ARBA00022679"/>
    </source>
</evidence>
<name>A0A8X7ZTN4_POPTO</name>
<dbReference type="GO" id="GO:0048544">
    <property type="term" value="P:recognition of pollen"/>
    <property type="evidence" value="ECO:0007669"/>
    <property type="project" value="InterPro"/>
</dbReference>
<dbReference type="FunFam" id="1.10.510.10:FF:001270">
    <property type="entry name" value="Uncharacterized protein"/>
    <property type="match status" value="1"/>
</dbReference>
<dbReference type="OrthoDB" id="836927at2759"/>
<dbReference type="CDD" id="cd01098">
    <property type="entry name" value="PAN_AP_plant"/>
    <property type="match status" value="1"/>
</dbReference>
<dbReference type="PANTHER" id="PTHR27002:SF812">
    <property type="entry name" value="RECEPTOR-LIKE SERINE_THREONINE-PROTEIN KINASE"/>
    <property type="match status" value="1"/>
</dbReference>
<keyword evidence="5" id="KW-0418">Kinase</keyword>
<evidence type="ECO:0000259" key="10">
    <source>
        <dbReference type="PROSITE" id="PS50948"/>
    </source>
</evidence>
<dbReference type="GO" id="GO:0005886">
    <property type="term" value="C:plasma membrane"/>
    <property type="evidence" value="ECO:0007669"/>
    <property type="project" value="TreeGrafter"/>
</dbReference>
<evidence type="ECO:0000313" key="12">
    <source>
        <dbReference type="Proteomes" id="UP000886885"/>
    </source>
</evidence>
<evidence type="ECO:0000256" key="3">
    <source>
        <dbReference type="ARBA" id="ARBA00022729"/>
    </source>
</evidence>
<dbReference type="AlphaFoldDB" id="A0A8X7ZTN4"/>
<dbReference type="Pfam" id="PF00954">
    <property type="entry name" value="S_locus_glycop"/>
    <property type="match status" value="1"/>
</dbReference>
<keyword evidence="7" id="KW-1015">Disulfide bond</keyword>
<gene>
    <name evidence="11" type="ORF">POTOM_018393</name>
</gene>
<proteinExistence type="predicted"/>
<accession>A0A8X7ZTN4</accession>
<keyword evidence="3" id="KW-0732">Signal</keyword>
<keyword evidence="2" id="KW-0808">Transferase</keyword>
<feature type="domain" description="Apple" evidence="10">
    <location>
        <begin position="76"/>
        <end position="156"/>
    </location>
</feature>
<evidence type="ECO:0000256" key="6">
    <source>
        <dbReference type="ARBA" id="ARBA00022840"/>
    </source>
</evidence>
<dbReference type="InterPro" id="IPR000858">
    <property type="entry name" value="S_locus_glycoprot_dom"/>
</dbReference>
<keyword evidence="4" id="KW-0547">Nucleotide-binding</keyword>
<sequence>MEPLYWSEDQSNWYLFWFHPRVQADVYGLCGAFGVFNENASNIDFTAYYCECLIGFKPLVQNDWSSGCVRESPLQCQNKISAGKEDGFLKISNLKLPANSKTYQKESAERCRLDCLEICSCVAYAYNNNSGCSLWEGDLINLQHHPGVAEIYIRLAASEQNGNGSTGTDKNADAVFPVQKSNIKRTIRTTLAVAIPTTLITFGLFMYFRCLRKGKLTHRGKEYTGHDLLLFDFDTDPSSTNKESSSADNRKNRWSKNMELPLFSYESVSVATGQFSDKLGEGGFGPVYKPSNILLDSEMNPKISDFGMARIFGGNETQANTNRIVGTYGYMSPEYAMEGLFSIKSDVFSFGVLVLEIVSGRKNTSFYHSDSLNLLGHAWKLWNSNKALDLMDPILGDPPSTSMLLRYINIGLLCVQESPADRPTMSDVISMIVNEHVALPEPKQPAFVAGRNMAEQRPLMRSSGVPSANNMTITAIDGR</sequence>
<keyword evidence="6" id="KW-0067">ATP-binding</keyword>
<dbReference type="InterPro" id="IPR003609">
    <property type="entry name" value="Pan_app"/>
</dbReference>
<evidence type="ECO:0000259" key="9">
    <source>
        <dbReference type="PROSITE" id="PS50011"/>
    </source>
</evidence>
<comment type="caution">
    <text evidence="11">The sequence shown here is derived from an EMBL/GenBank/DDBJ whole genome shotgun (WGS) entry which is preliminary data.</text>
</comment>
<evidence type="ECO:0000256" key="4">
    <source>
        <dbReference type="ARBA" id="ARBA00022741"/>
    </source>
</evidence>
<organism evidence="11 12">
    <name type="scientific">Populus tomentosa</name>
    <name type="common">Chinese white poplar</name>
    <dbReference type="NCBI Taxonomy" id="118781"/>
    <lineage>
        <taxon>Eukaryota</taxon>
        <taxon>Viridiplantae</taxon>
        <taxon>Streptophyta</taxon>
        <taxon>Embryophyta</taxon>
        <taxon>Tracheophyta</taxon>
        <taxon>Spermatophyta</taxon>
        <taxon>Magnoliopsida</taxon>
        <taxon>eudicotyledons</taxon>
        <taxon>Gunneridae</taxon>
        <taxon>Pentapetalae</taxon>
        <taxon>rosids</taxon>
        <taxon>fabids</taxon>
        <taxon>Malpighiales</taxon>
        <taxon>Salicaceae</taxon>
        <taxon>Saliceae</taxon>
        <taxon>Populus</taxon>
    </lineage>
</organism>
<dbReference type="Proteomes" id="UP000886885">
    <property type="component" value="Chromosome 5A"/>
</dbReference>
<keyword evidence="8" id="KW-0812">Transmembrane</keyword>
<dbReference type="Pfam" id="PF11883">
    <property type="entry name" value="DUF3403"/>
    <property type="match status" value="1"/>
</dbReference>
<keyword evidence="12" id="KW-1185">Reference proteome</keyword>
<evidence type="ECO:0000256" key="8">
    <source>
        <dbReference type="SAM" id="Phobius"/>
    </source>
</evidence>
<keyword evidence="8" id="KW-0472">Membrane</keyword>
<protein>
    <recommendedName>
        <fullName evidence="13">S-locus lectin protein kinase family protein</fullName>
    </recommendedName>
</protein>
<dbReference type="GO" id="GO:0005524">
    <property type="term" value="F:ATP binding"/>
    <property type="evidence" value="ECO:0007669"/>
    <property type="project" value="UniProtKB-KW"/>
</dbReference>
<evidence type="ECO:0000256" key="7">
    <source>
        <dbReference type="ARBA" id="ARBA00023157"/>
    </source>
</evidence>
<keyword evidence="8" id="KW-1133">Transmembrane helix</keyword>